<evidence type="ECO:0000313" key="2">
    <source>
        <dbReference type="EMBL" id="EGI59219.1"/>
    </source>
</evidence>
<gene>
    <name evidence="2" type="ORF">G5I_12646</name>
</gene>
<name>F4X2W4_ACREC</name>
<reference evidence="2" key="1">
    <citation type="submission" date="2011-02" db="EMBL/GenBank/DDBJ databases">
        <title>The genome of the leaf-cutting ant Acromyrmex echinatior suggests key adaptations to social evolution and fungus farming.</title>
        <authorList>
            <person name="Nygaard S."/>
            <person name="Zhang G."/>
        </authorList>
    </citation>
    <scope>NUCLEOTIDE SEQUENCE</scope>
</reference>
<dbReference type="AlphaFoldDB" id="F4X2W4"/>
<feature type="region of interest" description="Disordered" evidence="1">
    <location>
        <begin position="45"/>
        <end position="65"/>
    </location>
</feature>
<dbReference type="EMBL" id="GL888593">
    <property type="protein sequence ID" value="EGI59219.1"/>
    <property type="molecule type" value="Genomic_DNA"/>
</dbReference>
<evidence type="ECO:0000313" key="3">
    <source>
        <dbReference type="Proteomes" id="UP000007755"/>
    </source>
</evidence>
<accession>F4X2W4</accession>
<organism evidence="3">
    <name type="scientific">Acromyrmex echinatior</name>
    <name type="common">Panamanian leafcutter ant</name>
    <name type="synonym">Acromyrmex octospinosus echinatior</name>
    <dbReference type="NCBI Taxonomy" id="103372"/>
    <lineage>
        <taxon>Eukaryota</taxon>
        <taxon>Metazoa</taxon>
        <taxon>Ecdysozoa</taxon>
        <taxon>Arthropoda</taxon>
        <taxon>Hexapoda</taxon>
        <taxon>Insecta</taxon>
        <taxon>Pterygota</taxon>
        <taxon>Neoptera</taxon>
        <taxon>Endopterygota</taxon>
        <taxon>Hymenoptera</taxon>
        <taxon>Apocrita</taxon>
        <taxon>Aculeata</taxon>
        <taxon>Formicoidea</taxon>
        <taxon>Formicidae</taxon>
        <taxon>Myrmicinae</taxon>
        <taxon>Acromyrmex</taxon>
    </lineage>
</organism>
<dbReference type="InParanoid" id="F4X2W4"/>
<protein>
    <submittedName>
        <fullName evidence="2">Uncharacterized protein</fullName>
    </submittedName>
</protein>
<evidence type="ECO:0000256" key="1">
    <source>
        <dbReference type="SAM" id="MobiDB-lite"/>
    </source>
</evidence>
<sequence>MYRHELAKSGYVREVVDAREMEKPCPSPEPSVHTVLGEVRRSQHYRSNLRAHKPSSASKPSFSDRDVPIDLQDTSISVRIFQWTTVKLLGPIFMDVVGPLMATTESGKKAGTNFLNKYLAVRIVWCDYGAGKVYRFLNSAPMEMVQT</sequence>
<proteinExistence type="predicted"/>
<dbReference type="Proteomes" id="UP000007755">
    <property type="component" value="Unassembled WGS sequence"/>
</dbReference>
<keyword evidence="3" id="KW-1185">Reference proteome</keyword>